<feature type="transmembrane region" description="Helical" evidence="4">
    <location>
        <begin position="258"/>
        <end position="290"/>
    </location>
</feature>
<sequence>MSDLSEKIKHSPSPDVSVVVPVRNGENDIEECLRRIKRSVGCSFEIVVVNDASTDRTRDIAEGLGVRVITLQERSGPAVARNRAVRECEGEVVVFVDCDVMIRGDTLLQLKSKLAENQWTAVFGSYDRHPKAGNLVSVYKNLMHHFYHQGSSREAQTFWSGCGAVRRDVFDKFGGFNEAFVMPSIEDIEFGMRISEAGYVVGSVPEVQVQHTKQWTLKSLLYTDVFLRGIPWTRLMLQAGNIPDDLNVGRAQRVSVSIAGLIVCVFTVLVCLQPALLLLPLCALGLLFVTDVATVRQTGRQLILWIGAFLLLGLVVFALVLQPLLAIVFLGVACIGIISHKSLRFLSAVGGVPFAILCLALHVTYFLYCGFSFAAGTVLHSLGIPFFREST</sequence>
<dbReference type="OrthoDB" id="9772170at2"/>
<dbReference type="PANTHER" id="PTHR43179:SF12">
    <property type="entry name" value="GALACTOFURANOSYLTRANSFERASE GLFT2"/>
    <property type="match status" value="1"/>
</dbReference>
<dbReference type="EMBL" id="CP036272">
    <property type="protein sequence ID" value="QDT59404.1"/>
    <property type="molecule type" value="Genomic_DNA"/>
</dbReference>
<proteinExistence type="inferred from homology"/>
<evidence type="ECO:0000259" key="5">
    <source>
        <dbReference type="Pfam" id="PF00535"/>
    </source>
</evidence>
<evidence type="ECO:0000313" key="6">
    <source>
        <dbReference type="EMBL" id="QDT59404.1"/>
    </source>
</evidence>
<dbReference type="Pfam" id="PF00535">
    <property type="entry name" value="Glycos_transf_2"/>
    <property type="match status" value="1"/>
</dbReference>
<keyword evidence="4" id="KW-0472">Membrane</keyword>
<gene>
    <name evidence="6" type="primary">tuaG</name>
    <name evidence="6" type="ORF">SV7mr_19110</name>
</gene>
<name>A0A517STE9_9BACT</name>
<evidence type="ECO:0000313" key="7">
    <source>
        <dbReference type="Proteomes" id="UP000315003"/>
    </source>
</evidence>
<dbReference type="PANTHER" id="PTHR43179">
    <property type="entry name" value="RHAMNOSYLTRANSFERASE WBBL"/>
    <property type="match status" value="1"/>
</dbReference>
<dbReference type="GO" id="GO:0016757">
    <property type="term" value="F:glycosyltransferase activity"/>
    <property type="evidence" value="ECO:0007669"/>
    <property type="project" value="UniProtKB-KW"/>
</dbReference>
<protein>
    <submittedName>
        <fullName evidence="6">Teichuronic acid biosynthesis glycosyltransferase TuaG</fullName>
        <ecNumber evidence="6">2.4.-.-</ecNumber>
    </submittedName>
</protein>
<dbReference type="RefSeq" id="WP_145271263.1">
    <property type="nucleotide sequence ID" value="NZ_CP036272.1"/>
</dbReference>
<dbReference type="AlphaFoldDB" id="A0A517STE9"/>
<feature type="transmembrane region" description="Helical" evidence="4">
    <location>
        <begin position="345"/>
        <end position="365"/>
    </location>
</feature>
<feature type="transmembrane region" description="Helical" evidence="4">
    <location>
        <begin position="302"/>
        <end position="333"/>
    </location>
</feature>
<dbReference type="Gene3D" id="3.90.550.10">
    <property type="entry name" value="Spore Coat Polysaccharide Biosynthesis Protein SpsA, Chain A"/>
    <property type="match status" value="1"/>
</dbReference>
<evidence type="ECO:0000256" key="4">
    <source>
        <dbReference type="SAM" id="Phobius"/>
    </source>
</evidence>
<organism evidence="6 7">
    <name type="scientific">Stieleria bergensis</name>
    <dbReference type="NCBI Taxonomy" id="2528025"/>
    <lineage>
        <taxon>Bacteria</taxon>
        <taxon>Pseudomonadati</taxon>
        <taxon>Planctomycetota</taxon>
        <taxon>Planctomycetia</taxon>
        <taxon>Pirellulales</taxon>
        <taxon>Pirellulaceae</taxon>
        <taxon>Stieleria</taxon>
    </lineage>
</organism>
<keyword evidence="4" id="KW-1133">Transmembrane helix</keyword>
<dbReference type="InterPro" id="IPR029044">
    <property type="entry name" value="Nucleotide-diphossugar_trans"/>
</dbReference>
<keyword evidence="2 6" id="KW-0328">Glycosyltransferase</keyword>
<accession>A0A517STE9</accession>
<evidence type="ECO:0000256" key="2">
    <source>
        <dbReference type="ARBA" id="ARBA00022676"/>
    </source>
</evidence>
<keyword evidence="4" id="KW-0812">Transmembrane</keyword>
<comment type="similarity">
    <text evidence="1">Belongs to the glycosyltransferase 2 family.</text>
</comment>
<feature type="domain" description="Glycosyltransferase 2-like" evidence="5">
    <location>
        <begin position="17"/>
        <end position="172"/>
    </location>
</feature>
<dbReference type="EC" id="2.4.-.-" evidence="6"/>
<evidence type="ECO:0000256" key="1">
    <source>
        <dbReference type="ARBA" id="ARBA00006739"/>
    </source>
</evidence>
<reference evidence="6 7" key="1">
    <citation type="submission" date="2019-02" db="EMBL/GenBank/DDBJ databases">
        <title>Deep-cultivation of Planctomycetes and their phenomic and genomic characterization uncovers novel biology.</title>
        <authorList>
            <person name="Wiegand S."/>
            <person name="Jogler M."/>
            <person name="Boedeker C."/>
            <person name="Pinto D."/>
            <person name="Vollmers J."/>
            <person name="Rivas-Marin E."/>
            <person name="Kohn T."/>
            <person name="Peeters S.H."/>
            <person name="Heuer A."/>
            <person name="Rast P."/>
            <person name="Oberbeckmann S."/>
            <person name="Bunk B."/>
            <person name="Jeske O."/>
            <person name="Meyerdierks A."/>
            <person name="Storesund J.E."/>
            <person name="Kallscheuer N."/>
            <person name="Luecker S."/>
            <person name="Lage O.M."/>
            <person name="Pohl T."/>
            <person name="Merkel B.J."/>
            <person name="Hornburger P."/>
            <person name="Mueller R.-W."/>
            <person name="Bruemmer F."/>
            <person name="Labrenz M."/>
            <person name="Spormann A.M."/>
            <person name="Op den Camp H."/>
            <person name="Overmann J."/>
            <person name="Amann R."/>
            <person name="Jetten M.S.M."/>
            <person name="Mascher T."/>
            <person name="Medema M.H."/>
            <person name="Devos D.P."/>
            <person name="Kaster A.-K."/>
            <person name="Ovreas L."/>
            <person name="Rohde M."/>
            <person name="Galperin M.Y."/>
            <person name="Jogler C."/>
        </authorList>
    </citation>
    <scope>NUCLEOTIDE SEQUENCE [LARGE SCALE GENOMIC DNA]</scope>
    <source>
        <strain evidence="6 7">SV_7m_r</strain>
    </source>
</reference>
<keyword evidence="3 6" id="KW-0808">Transferase</keyword>
<dbReference type="InterPro" id="IPR001173">
    <property type="entry name" value="Glyco_trans_2-like"/>
</dbReference>
<evidence type="ECO:0000256" key="3">
    <source>
        <dbReference type="ARBA" id="ARBA00022679"/>
    </source>
</evidence>
<dbReference type="Proteomes" id="UP000315003">
    <property type="component" value="Chromosome"/>
</dbReference>
<dbReference type="SUPFAM" id="SSF53448">
    <property type="entry name" value="Nucleotide-diphospho-sugar transferases"/>
    <property type="match status" value="1"/>
</dbReference>
<keyword evidence="7" id="KW-1185">Reference proteome</keyword>